<feature type="compositionally biased region" description="Polar residues" evidence="1">
    <location>
        <begin position="279"/>
        <end position="293"/>
    </location>
</feature>
<protein>
    <submittedName>
        <fullName evidence="2">Uncharacterized protein</fullName>
    </submittedName>
</protein>
<comment type="caution">
    <text evidence="2">The sequence shown here is derived from an EMBL/GenBank/DDBJ whole genome shotgun (WGS) entry which is preliminary data.</text>
</comment>
<organism evidence="2 3">
    <name type="scientific">Knufia fluminis</name>
    <dbReference type="NCBI Taxonomy" id="191047"/>
    <lineage>
        <taxon>Eukaryota</taxon>
        <taxon>Fungi</taxon>
        <taxon>Dikarya</taxon>
        <taxon>Ascomycota</taxon>
        <taxon>Pezizomycotina</taxon>
        <taxon>Eurotiomycetes</taxon>
        <taxon>Chaetothyriomycetidae</taxon>
        <taxon>Chaetothyriales</taxon>
        <taxon>Trichomeriaceae</taxon>
        <taxon>Knufia</taxon>
    </lineage>
</organism>
<proteinExistence type="predicted"/>
<evidence type="ECO:0000313" key="2">
    <source>
        <dbReference type="EMBL" id="KAK5949996.1"/>
    </source>
</evidence>
<dbReference type="Proteomes" id="UP001316803">
    <property type="component" value="Unassembled WGS sequence"/>
</dbReference>
<dbReference type="AlphaFoldDB" id="A0AAN8EME4"/>
<reference evidence="2 3" key="1">
    <citation type="submission" date="2022-12" db="EMBL/GenBank/DDBJ databases">
        <title>Genomic features and morphological characterization of a novel Knufia sp. strain isolated from spacecraft assembly facility.</title>
        <authorList>
            <person name="Teixeira M."/>
            <person name="Chander A.M."/>
            <person name="Stajich J.E."/>
            <person name="Venkateswaran K."/>
        </authorList>
    </citation>
    <scope>NUCLEOTIDE SEQUENCE [LARGE SCALE GENOMIC DNA]</scope>
    <source>
        <strain evidence="2 3">FJI-L2-BK-P2</strain>
    </source>
</reference>
<keyword evidence="3" id="KW-1185">Reference proteome</keyword>
<dbReference type="EMBL" id="JAKLMC020000030">
    <property type="protein sequence ID" value="KAK5949996.1"/>
    <property type="molecule type" value="Genomic_DNA"/>
</dbReference>
<sequence length="375" mass="41678">MAQSTTNCAELNRRFQDQNSSSVLLTVSEVTEIAFWGDKYVDGTKFKSQDVLNAIDAAPRTHVYARTVNTILQGLCARWLRMLWKKSGYVADISHGPIVELKPAQPKKRKSCEDECRTLFAMLLRLYRELDVRTAQSAMFAANLPISMQDGRHTEVTKPRASALDINAMRNLDKKIHEKITCILEERPSKWDTEAKTILATHSAFDKDLESYLAKFRELIQSSDQDRGDMASQQPQVQQVPAQRLILKGPQAPTQASKHVHDLEIQATKQAAKDISGKSGRSGSMQIPSTHLTGTLGRPLRDVPGCFVSLHVGKSTLTRFPWMGVNASQTTQSGLKTDTVVRASDTQLPSPHEIISALGDHMNLIKWSGCGGQRQ</sequence>
<gene>
    <name evidence="2" type="ORF">OHC33_008957</name>
</gene>
<accession>A0AAN8EME4</accession>
<feature type="region of interest" description="Disordered" evidence="1">
    <location>
        <begin position="274"/>
        <end position="293"/>
    </location>
</feature>
<evidence type="ECO:0000256" key="1">
    <source>
        <dbReference type="SAM" id="MobiDB-lite"/>
    </source>
</evidence>
<name>A0AAN8EME4_9EURO</name>
<evidence type="ECO:0000313" key="3">
    <source>
        <dbReference type="Proteomes" id="UP001316803"/>
    </source>
</evidence>